<accession>A0A8J5IJ20</accession>
<sequence length="97" mass="10992">MLNDSAMNLALWNVSKYSTRCYAIDSVSVTNEKMFIPEYPLASCSYVLVPVHMGALKHWVIQNCGDTTERCRPRQAQDLGHLLRPFGCKREHSCLSS</sequence>
<dbReference type="EMBL" id="JAENGY010001993">
    <property type="protein sequence ID" value="KAG6945901.1"/>
    <property type="molecule type" value="Genomic_DNA"/>
</dbReference>
<gene>
    <name evidence="1" type="ORF">JG688_00016313</name>
</gene>
<evidence type="ECO:0000313" key="2">
    <source>
        <dbReference type="Proteomes" id="UP000709295"/>
    </source>
</evidence>
<protein>
    <submittedName>
        <fullName evidence="1">Uncharacterized protein</fullName>
    </submittedName>
</protein>
<dbReference type="AlphaFoldDB" id="A0A8J5IJ20"/>
<organism evidence="1 2">
    <name type="scientific">Phytophthora aleatoria</name>
    <dbReference type="NCBI Taxonomy" id="2496075"/>
    <lineage>
        <taxon>Eukaryota</taxon>
        <taxon>Sar</taxon>
        <taxon>Stramenopiles</taxon>
        <taxon>Oomycota</taxon>
        <taxon>Peronosporomycetes</taxon>
        <taxon>Peronosporales</taxon>
        <taxon>Peronosporaceae</taxon>
        <taxon>Phytophthora</taxon>
    </lineage>
</organism>
<keyword evidence="2" id="KW-1185">Reference proteome</keyword>
<evidence type="ECO:0000313" key="1">
    <source>
        <dbReference type="EMBL" id="KAG6945901.1"/>
    </source>
</evidence>
<reference evidence="1" key="1">
    <citation type="submission" date="2021-01" db="EMBL/GenBank/DDBJ databases">
        <title>Phytophthora aleatoria, a newly-described species from Pinus radiata is distinct from Phytophthora cactorum isolates based on comparative genomics.</title>
        <authorList>
            <person name="Mcdougal R."/>
            <person name="Panda P."/>
            <person name="Williams N."/>
            <person name="Studholme D.J."/>
        </authorList>
    </citation>
    <scope>NUCLEOTIDE SEQUENCE</scope>
    <source>
        <strain evidence="1">NZFS 4037</strain>
    </source>
</reference>
<proteinExistence type="predicted"/>
<dbReference type="Proteomes" id="UP000709295">
    <property type="component" value="Unassembled WGS sequence"/>
</dbReference>
<name>A0A8J5IJ20_9STRA</name>
<comment type="caution">
    <text evidence="1">The sequence shown here is derived from an EMBL/GenBank/DDBJ whole genome shotgun (WGS) entry which is preliminary data.</text>
</comment>